<gene>
    <name evidence="14" type="ORF">SAMN05216266_11164</name>
</gene>
<dbReference type="InterPro" id="IPR003660">
    <property type="entry name" value="HAMP_dom"/>
</dbReference>
<dbReference type="Pfam" id="PF00512">
    <property type="entry name" value="HisKA"/>
    <property type="match status" value="1"/>
</dbReference>
<dbReference type="Gene3D" id="1.10.287.130">
    <property type="match status" value="1"/>
</dbReference>
<dbReference type="PROSITE" id="PS50109">
    <property type="entry name" value="HIS_KIN"/>
    <property type="match status" value="1"/>
</dbReference>
<dbReference type="InterPro" id="IPR005467">
    <property type="entry name" value="His_kinase_dom"/>
</dbReference>
<dbReference type="SUPFAM" id="SSF55874">
    <property type="entry name" value="ATPase domain of HSP90 chaperone/DNA topoisomerase II/histidine kinase"/>
    <property type="match status" value="1"/>
</dbReference>
<dbReference type="GO" id="GO:0000155">
    <property type="term" value="F:phosphorelay sensor kinase activity"/>
    <property type="evidence" value="ECO:0007669"/>
    <property type="project" value="InterPro"/>
</dbReference>
<keyword evidence="4" id="KW-0597">Phosphoprotein</keyword>
<dbReference type="InterPro" id="IPR003594">
    <property type="entry name" value="HATPase_dom"/>
</dbReference>
<evidence type="ECO:0000256" key="4">
    <source>
        <dbReference type="ARBA" id="ARBA00022553"/>
    </source>
</evidence>
<keyword evidence="8 11" id="KW-1133">Transmembrane helix</keyword>
<dbReference type="PRINTS" id="PR00344">
    <property type="entry name" value="BCTRLSENSOR"/>
</dbReference>
<dbReference type="Gene3D" id="6.10.340.10">
    <property type="match status" value="1"/>
</dbReference>
<keyword evidence="5" id="KW-0808">Transferase</keyword>
<evidence type="ECO:0000313" key="14">
    <source>
        <dbReference type="EMBL" id="SFB43145.1"/>
    </source>
</evidence>
<evidence type="ECO:0000259" key="13">
    <source>
        <dbReference type="PROSITE" id="PS50885"/>
    </source>
</evidence>
<dbReference type="SUPFAM" id="SSF47384">
    <property type="entry name" value="Homodimeric domain of signal transducing histidine kinase"/>
    <property type="match status" value="1"/>
</dbReference>
<dbReference type="Pfam" id="PF02518">
    <property type="entry name" value="HATPase_c"/>
    <property type="match status" value="1"/>
</dbReference>
<dbReference type="PROSITE" id="PS50885">
    <property type="entry name" value="HAMP"/>
    <property type="match status" value="1"/>
</dbReference>
<evidence type="ECO:0000313" key="15">
    <source>
        <dbReference type="Proteomes" id="UP000243799"/>
    </source>
</evidence>
<dbReference type="InterPro" id="IPR050428">
    <property type="entry name" value="TCS_sensor_his_kinase"/>
</dbReference>
<dbReference type="CDD" id="cd00075">
    <property type="entry name" value="HATPase"/>
    <property type="match status" value="1"/>
</dbReference>
<feature type="domain" description="HAMP" evidence="13">
    <location>
        <begin position="198"/>
        <end position="250"/>
    </location>
</feature>
<comment type="catalytic activity">
    <reaction evidence="1">
        <text>ATP + protein L-histidine = ADP + protein N-phospho-L-histidine.</text>
        <dbReference type="EC" id="2.7.13.3"/>
    </reaction>
</comment>
<evidence type="ECO:0000259" key="12">
    <source>
        <dbReference type="PROSITE" id="PS50109"/>
    </source>
</evidence>
<dbReference type="CDD" id="cd06225">
    <property type="entry name" value="HAMP"/>
    <property type="match status" value="1"/>
</dbReference>
<dbReference type="RefSeq" id="WP_091674555.1">
    <property type="nucleotide sequence ID" value="NZ_FOKG01000011.1"/>
</dbReference>
<dbReference type="OrthoDB" id="9786919at2"/>
<evidence type="ECO:0000256" key="10">
    <source>
        <dbReference type="ARBA" id="ARBA00023136"/>
    </source>
</evidence>
<name>A0A1I1AYH4_9PSEU</name>
<dbReference type="AlphaFoldDB" id="A0A1I1AYH4"/>
<evidence type="ECO:0000256" key="1">
    <source>
        <dbReference type="ARBA" id="ARBA00000085"/>
    </source>
</evidence>
<protein>
    <recommendedName>
        <fullName evidence="3">histidine kinase</fullName>
        <ecNumber evidence="3">2.7.13.3</ecNumber>
    </recommendedName>
</protein>
<dbReference type="CDD" id="cd00082">
    <property type="entry name" value="HisKA"/>
    <property type="match status" value="1"/>
</dbReference>
<dbReference type="SMART" id="SM00388">
    <property type="entry name" value="HisKA"/>
    <property type="match status" value="1"/>
</dbReference>
<sequence length="480" mass="51820">MRPRLPHLGLRTRIVIAVVLVTTVATTGMAFTAYQLQAEQTTKRFTAAAQAGFNSDLQAVLTRVHNNTWSNRTEAAADYMRGREGVSWGLFDFYVDGRQEAVDGYYPPESLAAGSDSFRWPADLINQAREGESASKLVESADDPAFLLAEEVMPGFVLAQRYSMRSLWVELSSLQRILVLVAVVATVLGIVAALIAARRIQRPVRAVAAAARDLGGGALDIRLPVRGRDELADLTGSFNAMAQRLGESIEQLKAKDRQQRRFVADVAHDLRTPIGTMVAAADSLEHQDPASRARSAQLLGDQARRVARLVEDLLEISRFDAGVAELRPEPVDLRALLTDVIELIAADAEIRISTYGDGIVIGDPRRLHTLVGNLIANTLRHGAEPVTVTIDGRDPETVTIEVADHGPGVPEDLVPIVFDRFVRGDQARGPTGGSGLGLSIAQENAAAHGGRIEVGNREGAVFTVVLPRTARTSQEDAGQI</sequence>
<dbReference type="PANTHER" id="PTHR45436">
    <property type="entry name" value="SENSOR HISTIDINE KINASE YKOH"/>
    <property type="match status" value="1"/>
</dbReference>
<dbReference type="PANTHER" id="PTHR45436:SF5">
    <property type="entry name" value="SENSOR HISTIDINE KINASE TRCS"/>
    <property type="match status" value="1"/>
</dbReference>
<dbReference type="InterPro" id="IPR004358">
    <property type="entry name" value="Sig_transdc_His_kin-like_C"/>
</dbReference>
<accession>A0A1I1AYH4</accession>
<dbReference type="SMART" id="SM00387">
    <property type="entry name" value="HATPase_c"/>
    <property type="match status" value="1"/>
</dbReference>
<dbReference type="Proteomes" id="UP000243799">
    <property type="component" value="Unassembled WGS sequence"/>
</dbReference>
<evidence type="ECO:0000256" key="9">
    <source>
        <dbReference type="ARBA" id="ARBA00023012"/>
    </source>
</evidence>
<organism evidence="14 15">
    <name type="scientific">Amycolatopsis marina</name>
    <dbReference type="NCBI Taxonomy" id="490629"/>
    <lineage>
        <taxon>Bacteria</taxon>
        <taxon>Bacillati</taxon>
        <taxon>Actinomycetota</taxon>
        <taxon>Actinomycetes</taxon>
        <taxon>Pseudonocardiales</taxon>
        <taxon>Pseudonocardiaceae</taxon>
        <taxon>Amycolatopsis</taxon>
    </lineage>
</organism>
<dbReference type="InterPro" id="IPR003661">
    <property type="entry name" value="HisK_dim/P_dom"/>
</dbReference>
<evidence type="ECO:0000256" key="6">
    <source>
        <dbReference type="ARBA" id="ARBA00022692"/>
    </source>
</evidence>
<evidence type="ECO:0000256" key="2">
    <source>
        <dbReference type="ARBA" id="ARBA00004236"/>
    </source>
</evidence>
<feature type="transmembrane region" description="Helical" evidence="11">
    <location>
        <begin position="177"/>
        <end position="197"/>
    </location>
</feature>
<evidence type="ECO:0000256" key="7">
    <source>
        <dbReference type="ARBA" id="ARBA00022777"/>
    </source>
</evidence>
<keyword evidence="6 11" id="KW-0812">Transmembrane</keyword>
<evidence type="ECO:0000256" key="8">
    <source>
        <dbReference type="ARBA" id="ARBA00022989"/>
    </source>
</evidence>
<dbReference type="Pfam" id="PF00672">
    <property type="entry name" value="HAMP"/>
    <property type="match status" value="1"/>
</dbReference>
<evidence type="ECO:0000256" key="11">
    <source>
        <dbReference type="SAM" id="Phobius"/>
    </source>
</evidence>
<dbReference type="Gene3D" id="3.30.565.10">
    <property type="entry name" value="Histidine kinase-like ATPase, C-terminal domain"/>
    <property type="match status" value="1"/>
</dbReference>
<dbReference type="InterPro" id="IPR036890">
    <property type="entry name" value="HATPase_C_sf"/>
</dbReference>
<evidence type="ECO:0000256" key="3">
    <source>
        <dbReference type="ARBA" id="ARBA00012438"/>
    </source>
</evidence>
<dbReference type="InterPro" id="IPR036097">
    <property type="entry name" value="HisK_dim/P_sf"/>
</dbReference>
<dbReference type="GO" id="GO:0005886">
    <property type="term" value="C:plasma membrane"/>
    <property type="evidence" value="ECO:0007669"/>
    <property type="project" value="UniProtKB-SubCell"/>
</dbReference>
<keyword evidence="15" id="KW-1185">Reference proteome</keyword>
<reference evidence="15" key="1">
    <citation type="submission" date="2016-10" db="EMBL/GenBank/DDBJ databases">
        <authorList>
            <person name="Varghese N."/>
            <person name="Submissions S."/>
        </authorList>
    </citation>
    <scope>NUCLEOTIDE SEQUENCE [LARGE SCALE GENOMIC DNA]</scope>
    <source>
        <strain evidence="15">CGMCC 4.3568</strain>
    </source>
</reference>
<proteinExistence type="predicted"/>
<evidence type="ECO:0000256" key="5">
    <source>
        <dbReference type="ARBA" id="ARBA00022679"/>
    </source>
</evidence>
<dbReference type="EC" id="2.7.13.3" evidence="3"/>
<dbReference type="SMART" id="SM00304">
    <property type="entry name" value="HAMP"/>
    <property type="match status" value="1"/>
</dbReference>
<keyword evidence="10 11" id="KW-0472">Membrane</keyword>
<keyword evidence="9" id="KW-0902">Two-component regulatory system</keyword>
<dbReference type="EMBL" id="FOKG01000011">
    <property type="protein sequence ID" value="SFB43145.1"/>
    <property type="molecule type" value="Genomic_DNA"/>
</dbReference>
<comment type="subcellular location">
    <subcellularLocation>
        <location evidence="2">Cell membrane</location>
    </subcellularLocation>
</comment>
<feature type="domain" description="Histidine kinase" evidence="12">
    <location>
        <begin position="265"/>
        <end position="470"/>
    </location>
</feature>
<keyword evidence="7 14" id="KW-0418">Kinase</keyword>
<dbReference type="SUPFAM" id="SSF158472">
    <property type="entry name" value="HAMP domain-like"/>
    <property type="match status" value="1"/>
</dbReference>
<dbReference type="STRING" id="490629.SAMN05216266_11164"/>